<protein>
    <submittedName>
        <fullName evidence="1">Uncharacterized protein</fullName>
    </submittedName>
</protein>
<dbReference type="AlphaFoldDB" id="A0AA46ZZL9"/>
<dbReference type="RefSeq" id="WP_264860654.1">
    <property type="nucleotide sequence ID" value="NZ_CP110230.1"/>
</dbReference>
<organism evidence="1 2">
    <name type="scientific">Capnocytophaga ochracea</name>
    <dbReference type="NCBI Taxonomy" id="1018"/>
    <lineage>
        <taxon>Bacteria</taxon>
        <taxon>Pseudomonadati</taxon>
        <taxon>Bacteroidota</taxon>
        <taxon>Flavobacteriia</taxon>
        <taxon>Flavobacteriales</taxon>
        <taxon>Flavobacteriaceae</taxon>
        <taxon>Capnocytophaga</taxon>
    </lineage>
</organism>
<proteinExistence type="predicted"/>
<gene>
    <name evidence="1" type="ORF">OL231_02155</name>
</gene>
<evidence type="ECO:0000313" key="2">
    <source>
        <dbReference type="Proteomes" id="UP001163262"/>
    </source>
</evidence>
<name>A0AA46ZZL9_CAPOC</name>
<evidence type="ECO:0000313" key="1">
    <source>
        <dbReference type="EMBL" id="UZD41363.1"/>
    </source>
</evidence>
<reference evidence="1" key="1">
    <citation type="submission" date="2022-10" db="EMBL/GenBank/DDBJ databases">
        <title>Complete genome sequence of Capnocytophaga ochracea KCOM 2812 isolated from actinomycosis lesion.</title>
        <authorList>
            <person name="Kook J.-K."/>
            <person name="Park S.-N."/>
            <person name="Lim Y.K."/>
        </authorList>
    </citation>
    <scope>NUCLEOTIDE SEQUENCE</scope>
    <source>
        <strain evidence="1">KCOM 28121</strain>
    </source>
</reference>
<accession>A0AA46ZZL9</accession>
<dbReference type="EMBL" id="CP110230">
    <property type="protein sequence ID" value="UZD41363.1"/>
    <property type="molecule type" value="Genomic_DNA"/>
</dbReference>
<dbReference type="Proteomes" id="UP001163262">
    <property type="component" value="Chromosome"/>
</dbReference>
<sequence length="143" mass="16479">MNNWQLGRNNPILKGNGFVTKADDYIIPKSSEELIENLRLDYQGTPFTKDKGFAVIEFENDLRFNIDHAFKTSQNNNPLPYTKTGMTGSKTNIIPEYVNQNDIIFKGGETMTVYDNKGNIVSRYEYIGFDENNKVLVNKWIKK</sequence>